<keyword evidence="1" id="KW-1185">Reference proteome</keyword>
<sequence length="97" mass="10693">MSTPQTEMLTTCNCPISLNASSSSKTFPSSTRKYLRIVIVSSFTTLYEQLSDPPARSSNSSPPDARSIAFHFLNKYPCTLIFAIVSHQTCHGSKFGR</sequence>
<dbReference type="WBParaSite" id="ALUE_0000060501-mRNA-1">
    <property type="protein sequence ID" value="ALUE_0000060501-mRNA-1"/>
    <property type="gene ID" value="ALUE_0000060501"/>
</dbReference>
<dbReference type="Proteomes" id="UP000036681">
    <property type="component" value="Unplaced"/>
</dbReference>
<protein>
    <submittedName>
        <fullName evidence="2">Ovule protein</fullName>
    </submittedName>
</protein>
<proteinExistence type="predicted"/>
<evidence type="ECO:0000313" key="1">
    <source>
        <dbReference type="Proteomes" id="UP000036681"/>
    </source>
</evidence>
<name>A0A0M3HGG0_ASCLU</name>
<accession>A0A0M3HGG0</accession>
<reference evidence="2" key="1">
    <citation type="submission" date="2017-02" db="UniProtKB">
        <authorList>
            <consortium name="WormBaseParasite"/>
        </authorList>
    </citation>
    <scope>IDENTIFICATION</scope>
</reference>
<organism evidence="1 2">
    <name type="scientific">Ascaris lumbricoides</name>
    <name type="common">Giant roundworm</name>
    <dbReference type="NCBI Taxonomy" id="6252"/>
    <lineage>
        <taxon>Eukaryota</taxon>
        <taxon>Metazoa</taxon>
        <taxon>Ecdysozoa</taxon>
        <taxon>Nematoda</taxon>
        <taxon>Chromadorea</taxon>
        <taxon>Rhabditida</taxon>
        <taxon>Spirurina</taxon>
        <taxon>Ascaridomorpha</taxon>
        <taxon>Ascaridoidea</taxon>
        <taxon>Ascarididae</taxon>
        <taxon>Ascaris</taxon>
    </lineage>
</organism>
<dbReference type="AlphaFoldDB" id="A0A0M3HGG0"/>
<evidence type="ECO:0000313" key="2">
    <source>
        <dbReference type="WBParaSite" id="ALUE_0000060501-mRNA-1"/>
    </source>
</evidence>